<evidence type="ECO:0000256" key="7">
    <source>
        <dbReference type="ARBA" id="ARBA00023012"/>
    </source>
</evidence>
<dbReference type="EMBL" id="BMTU01000004">
    <property type="protein sequence ID" value="GGQ77275.1"/>
    <property type="molecule type" value="Genomic_DNA"/>
</dbReference>
<organism evidence="13 14">
    <name type="scientific">Streptomyces pilosus</name>
    <dbReference type="NCBI Taxonomy" id="28893"/>
    <lineage>
        <taxon>Bacteria</taxon>
        <taxon>Bacillati</taxon>
        <taxon>Actinomycetota</taxon>
        <taxon>Actinomycetes</taxon>
        <taxon>Kitasatosporales</taxon>
        <taxon>Streptomycetaceae</taxon>
        <taxon>Streptomyces</taxon>
    </lineage>
</organism>
<dbReference type="Pfam" id="PF00072">
    <property type="entry name" value="Response_reg"/>
    <property type="match status" value="1"/>
</dbReference>
<dbReference type="SUPFAM" id="SSF55874">
    <property type="entry name" value="ATPase domain of HSP90 chaperone/DNA topoisomerase II/histidine kinase"/>
    <property type="match status" value="1"/>
</dbReference>
<dbReference type="SMART" id="SM00448">
    <property type="entry name" value="REC"/>
    <property type="match status" value="1"/>
</dbReference>
<dbReference type="GO" id="GO:0000155">
    <property type="term" value="F:phosphorelay sensor kinase activity"/>
    <property type="evidence" value="ECO:0007669"/>
    <property type="project" value="InterPro"/>
</dbReference>
<evidence type="ECO:0000256" key="10">
    <source>
        <dbReference type="SAM" id="MobiDB-lite"/>
    </source>
</evidence>
<comment type="caution">
    <text evidence="13">The sequence shown here is derived from an EMBL/GenBank/DDBJ whole genome shotgun (WGS) entry which is preliminary data.</text>
</comment>
<evidence type="ECO:0000256" key="6">
    <source>
        <dbReference type="ARBA" id="ARBA00022777"/>
    </source>
</evidence>
<evidence type="ECO:0000313" key="13">
    <source>
        <dbReference type="EMBL" id="GGQ77275.1"/>
    </source>
</evidence>
<evidence type="ECO:0000313" key="14">
    <source>
        <dbReference type="Proteomes" id="UP000656732"/>
    </source>
</evidence>
<evidence type="ECO:0000256" key="1">
    <source>
        <dbReference type="ARBA" id="ARBA00000085"/>
    </source>
</evidence>
<dbReference type="PROSITE" id="PS50110">
    <property type="entry name" value="RESPONSE_REGULATORY"/>
    <property type="match status" value="1"/>
</dbReference>
<dbReference type="RefSeq" id="WP_189557811.1">
    <property type="nucleotide sequence ID" value="NZ_BMTU01000004.1"/>
</dbReference>
<dbReference type="InterPro" id="IPR001789">
    <property type="entry name" value="Sig_transdc_resp-reg_receiver"/>
</dbReference>
<dbReference type="EC" id="2.7.13.3" evidence="3"/>
<keyword evidence="7" id="KW-0902">Two-component regulatory system</keyword>
<evidence type="ECO:0000256" key="8">
    <source>
        <dbReference type="PROSITE-ProRule" id="PRU00169"/>
    </source>
</evidence>
<evidence type="ECO:0000259" key="11">
    <source>
        <dbReference type="PROSITE" id="PS50109"/>
    </source>
</evidence>
<dbReference type="Proteomes" id="UP000656732">
    <property type="component" value="Unassembled WGS sequence"/>
</dbReference>
<dbReference type="PANTHER" id="PTHR43047:SF72">
    <property type="entry name" value="OSMOSENSING HISTIDINE PROTEIN KINASE SLN1"/>
    <property type="match status" value="1"/>
</dbReference>
<dbReference type="InterPro" id="IPR005467">
    <property type="entry name" value="His_kinase_dom"/>
</dbReference>
<dbReference type="InterPro" id="IPR011006">
    <property type="entry name" value="CheY-like_superfamily"/>
</dbReference>
<protein>
    <recommendedName>
        <fullName evidence="3">histidine kinase</fullName>
        <ecNumber evidence="3">2.7.13.3</ecNumber>
    </recommendedName>
</protein>
<feature type="coiled-coil region" evidence="9">
    <location>
        <begin position="150"/>
        <end position="187"/>
    </location>
</feature>
<feature type="domain" description="Histidine kinase" evidence="11">
    <location>
        <begin position="233"/>
        <end position="454"/>
    </location>
</feature>
<dbReference type="PANTHER" id="PTHR43047">
    <property type="entry name" value="TWO-COMPONENT HISTIDINE PROTEIN KINASE"/>
    <property type="match status" value="1"/>
</dbReference>
<dbReference type="InterPro" id="IPR003661">
    <property type="entry name" value="HisK_dim/P_dom"/>
</dbReference>
<keyword evidence="9" id="KW-0175">Coiled coil</keyword>
<keyword evidence="14" id="KW-1185">Reference proteome</keyword>
<evidence type="ECO:0000259" key="12">
    <source>
        <dbReference type="PROSITE" id="PS50110"/>
    </source>
</evidence>
<feature type="modified residue" description="4-aspartylphosphate" evidence="8">
    <location>
        <position position="521"/>
    </location>
</feature>
<evidence type="ECO:0000256" key="5">
    <source>
        <dbReference type="ARBA" id="ARBA00022679"/>
    </source>
</evidence>
<feature type="region of interest" description="Disordered" evidence="10">
    <location>
        <begin position="591"/>
        <end position="611"/>
    </location>
</feature>
<dbReference type="InterPro" id="IPR003594">
    <property type="entry name" value="HATPase_dom"/>
</dbReference>
<dbReference type="Gene3D" id="1.10.287.130">
    <property type="match status" value="1"/>
</dbReference>
<comment type="catalytic activity">
    <reaction evidence="1">
        <text>ATP + protein L-histidine = ADP + protein N-phospho-L-histidine.</text>
        <dbReference type="EC" id="2.7.13.3"/>
    </reaction>
</comment>
<proteinExistence type="predicted"/>
<dbReference type="Pfam" id="PF02518">
    <property type="entry name" value="HATPase_c"/>
    <property type="match status" value="1"/>
</dbReference>
<feature type="domain" description="Response regulatory" evidence="12">
    <location>
        <begin position="472"/>
        <end position="587"/>
    </location>
</feature>
<dbReference type="InterPro" id="IPR036097">
    <property type="entry name" value="HisK_dim/P_sf"/>
</dbReference>
<dbReference type="PROSITE" id="PS50109">
    <property type="entry name" value="HIS_KIN"/>
    <property type="match status" value="1"/>
</dbReference>
<evidence type="ECO:0000256" key="9">
    <source>
        <dbReference type="SAM" id="Coils"/>
    </source>
</evidence>
<dbReference type="GO" id="GO:0009927">
    <property type="term" value="F:histidine phosphotransfer kinase activity"/>
    <property type="evidence" value="ECO:0007669"/>
    <property type="project" value="TreeGrafter"/>
</dbReference>
<accession>A0A918BL96</accession>
<evidence type="ECO:0000256" key="2">
    <source>
        <dbReference type="ARBA" id="ARBA00004236"/>
    </source>
</evidence>
<name>A0A918BL96_9ACTN</name>
<keyword evidence="5" id="KW-0808">Transferase</keyword>
<comment type="subcellular location">
    <subcellularLocation>
        <location evidence="2">Cell membrane</location>
    </subcellularLocation>
</comment>
<keyword evidence="6" id="KW-0418">Kinase</keyword>
<sequence length="611" mass="65220">MTAGASLHELATVLLSEESDVVTLRRCTQAACRAAGLAGSPLVRLTTVVSEAGEHLKGASDLTAHLCLEEHDGVRLSVHFTWRKEHRPPVTLLTAASRLLDDSRLLLSDGDGPHRLVLAQRLRAPAASAAGLAEEVRGALAGVDTAADLIEALRTQNRHLLASLEESERQQQELQRLNAELEDTNAGVLALYTELAGELEETNSGVVALYAELEDKTRQLELADAYKTRFWANVSHELRSPVNSVIALAQLLLDTAADPLSPEQRQQVAMVHASGTTLLALVDELLDVAKAESGRLEPHLAEVDVRSLLHQLRGMLQSTAQPGVDLRIPDEVPVGTLVTDEVMLARVLRNVLSNALKFTCDGSVVLDVTGSDREDGARVVFSVQDTGVGIPAPDIERVFEEFYQVRGPHQRGRPGTGLGLPYARKLTELLGGTLTLDSEAGRGTRVTVGIPARPARPAAQQPAVSGRGPARSVLIVDDDPAFVTAFRAMVKDSAETVTAITDSAEAVAAVARVRPDAVFLDLDMPGQDGYEVRRLLAGTPSTAGVPVIVLTALEADAIELPRLEGARAVLNKSRVTASVLADTLRDLRTAPPTGRTIIADQSKPSTAKEHP</sequence>
<dbReference type="InterPro" id="IPR036890">
    <property type="entry name" value="HATPase_C_sf"/>
</dbReference>
<dbReference type="SMART" id="SM00388">
    <property type="entry name" value="HisKA"/>
    <property type="match status" value="1"/>
</dbReference>
<dbReference type="Gene3D" id="3.40.50.2300">
    <property type="match status" value="1"/>
</dbReference>
<dbReference type="AlphaFoldDB" id="A0A918BL96"/>
<gene>
    <name evidence="13" type="ORF">GCM10010280_24540</name>
</gene>
<reference evidence="13" key="2">
    <citation type="submission" date="2020-09" db="EMBL/GenBank/DDBJ databases">
        <authorList>
            <person name="Sun Q."/>
            <person name="Ohkuma M."/>
        </authorList>
    </citation>
    <scope>NUCLEOTIDE SEQUENCE</scope>
    <source>
        <strain evidence="13">JCM 4403</strain>
    </source>
</reference>
<dbReference type="InterPro" id="IPR004358">
    <property type="entry name" value="Sig_transdc_His_kin-like_C"/>
</dbReference>
<dbReference type="CDD" id="cd00082">
    <property type="entry name" value="HisKA"/>
    <property type="match status" value="1"/>
</dbReference>
<dbReference type="SMART" id="SM00387">
    <property type="entry name" value="HATPase_c"/>
    <property type="match status" value="1"/>
</dbReference>
<evidence type="ECO:0000256" key="4">
    <source>
        <dbReference type="ARBA" id="ARBA00022553"/>
    </source>
</evidence>
<dbReference type="Pfam" id="PF00512">
    <property type="entry name" value="HisKA"/>
    <property type="match status" value="1"/>
</dbReference>
<dbReference type="GO" id="GO:0005886">
    <property type="term" value="C:plasma membrane"/>
    <property type="evidence" value="ECO:0007669"/>
    <property type="project" value="UniProtKB-SubCell"/>
</dbReference>
<reference evidence="13" key="1">
    <citation type="journal article" date="2014" name="Int. J. Syst. Evol. Microbiol.">
        <title>Complete genome sequence of Corynebacterium casei LMG S-19264T (=DSM 44701T), isolated from a smear-ripened cheese.</title>
        <authorList>
            <consortium name="US DOE Joint Genome Institute (JGI-PGF)"/>
            <person name="Walter F."/>
            <person name="Albersmeier A."/>
            <person name="Kalinowski J."/>
            <person name="Ruckert C."/>
        </authorList>
    </citation>
    <scope>NUCLEOTIDE SEQUENCE</scope>
    <source>
        <strain evidence="13">JCM 4403</strain>
    </source>
</reference>
<keyword evidence="4 8" id="KW-0597">Phosphoprotein</keyword>
<dbReference type="SUPFAM" id="SSF47384">
    <property type="entry name" value="Homodimeric domain of signal transducing histidine kinase"/>
    <property type="match status" value="1"/>
</dbReference>
<dbReference type="PRINTS" id="PR00344">
    <property type="entry name" value="BCTRLSENSOR"/>
</dbReference>
<dbReference type="SUPFAM" id="SSF52172">
    <property type="entry name" value="CheY-like"/>
    <property type="match status" value="1"/>
</dbReference>
<evidence type="ECO:0000256" key="3">
    <source>
        <dbReference type="ARBA" id="ARBA00012438"/>
    </source>
</evidence>
<dbReference type="Gene3D" id="3.30.565.10">
    <property type="entry name" value="Histidine kinase-like ATPase, C-terminal domain"/>
    <property type="match status" value="1"/>
</dbReference>